<feature type="compositionally biased region" description="Basic and acidic residues" evidence="1">
    <location>
        <begin position="27"/>
        <end position="39"/>
    </location>
</feature>
<organism evidence="2 3">
    <name type="scientific">Oesophagostomum dentatum</name>
    <name type="common">Nodular worm</name>
    <dbReference type="NCBI Taxonomy" id="61180"/>
    <lineage>
        <taxon>Eukaryota</taxon>
        <taxon>Metazoa</taxon>
        <taxon>Ecdysozoa</taxon>
        <taxon>Nematoda</taxon>
        <taxon>Chromadorea</taxon>
        <taxon>Rhabditida</taxon>
        <taxon>Rhabditina</taxon>
        <taxon>Rhabditomorpha</taxon>
        <taxon>Strongyloidea</taxon>
        <taxon>Strongylidae</taxon>
        <taxon>Oesophagostomum</taxon>
    </lineage>
</organism>
<feature type="region of interest" description="Disordered" evidence="1">
    <location>
        <begin position="27"/>
        <end position="46"/>
    </location>
</feature>
<accession>A0A0B1TGF6</accession>
<name>A0A0B1TGF6_OESDE</name>
<dbReference type="AlphaFoldDB" id="A0A0B1TGF6"/>
<evidence type="ECO:0000313" key="2">
    <source>
        <dbReference type="EMBL" id="KHJ94495.1"/>
    </source>
</evidence>
<reference evidence="2 3" key="1">
    <citation type="submission" date="2014-03" db="EMBL/GenBank/DDBJ databases">
        <title>Draft genome of the hookworm Oesophagostomum dentatum.</title>
        <authorList>
            <person name="Mitreva M."/>
        </authorList>
    </citation>
    <scope>NUCLEOTIDE SEQUENCE [LARGE SCALE GENOMIC DNA]</scope>
    <source>
        <strain evidence="2 3">OD-Hann</strain>
    </source>
</reference>
<proteinExistence type="predicted"/>
<evidence type="ECO:0000256" key="1">
    <source>
        <dbReference type="SAM" id="MobiDB-lite"/>
    </source>
</evidence>
<keyword evidence="3" id="KW-1185">Reference proteome</keyword>
<evidence type="ECO:0000313" key="3">
    <source>
        <dbReference type="Proteomes" id="UP000053660"/>
    </source>
</evidence>
<protein>
    <submittedName>
        <fullName evidence="2">Uncharacterized protein</fullName>
    </submittedName>
</protein>
<sequence length="46" mass="5455">MESVPEKLRPADRLLITFYERNWTSNEEKTTTNRNDIHSHSFISSC</sequence>
<gene>
    <name evidence="2" type="ORF">OESDEN_05577</name>
</gene>
<dbReference type="Proteomes" id="UP000053660">
    <property type="component" value="Unassembled WGS sequence"/>
</dbReference>
<dbReference type="EMBL" id="KN550306">
    <property type="protein sequence ID" value="KHJ94495.1"/>
    <property type="molecule type" value="Genomic_DNA"/>
</dbReference>